<gene>
    <name evidence="2" type="ORF">D8674_028535</name>
</gene>
<reference evidence="3" key="2">
    <citation type="submission" date="2019-10" db="EMBL/GenBank/DDBJ databases">
        <title>A de novo genome assembly of a pear dwarfing rootstock.</title>
        <authorList>
            <person name="Wang F."/>
            <person name="Wang J."/>
            <person name="Li S."/>
            <person name="Zhang Y."/>
            <person name="Fang M."/>
            <person name="Ma L."/>
            <person name="Zhao Y."/>
            <person name="Jiang S."/>
        </authorList>
    </citation>
    <scope>NUCLEOTIDE SEQUENCE [LARGE SCALE GENOMIC DNA]</scope>
</reference>
<dbReference type="Proteomes" id="UP000327157">
    <property type="component" value="Chromosome 6"/>
</dbReference>
<comment type="caution">
    <text evidence="2">The sequence shown here is derived from an EMBL/GenBank/DDBJ whole genome shotgun (WGS) entry which is preliminary data.</text>
</comment>
<evidence type="ECO:0000313" key="3">
    <source>
        <dbReference type="Proteomes" id="UP000327157"/>
    </source>
</evidence>
<sequence length="109" mass="12198">MRLAERREGGEDEKQLQQVHGQGRSNEDPSAVDSSQSGVHLLYFSPDRLTPLCSKIFNFFTQIAQKFLLSNILDPSLNLLASMPQSWSLLSYAVLLVVWPYEAADANIS</sequence>
<proteinExistence type="predicted"/>
<organism evidence="2 3">
    <name type="scientific">Pyrus ussuriensis x Pyrus communis</name>
    <dbReference type="NCBI Taxonomy" id="2448454"/>
    <lineage>
        <taxon>Eukaryota</taxon>
        <taxon>Viridiplantae</taxon>
        <taxon>Streptophyta</taxon>
        <taxon>Embryophyta</taxon>
        <taxon>Tracheophyta</taxon>
        <taxon>Spermatophyta</taxon>
        <taxon>Magnoliopsida</taxon>
        <taxon>eudicotyledons</taxon>
        <taxon>Gunneridae</taxon>
        <taxon>Pentapetalae</taxon>
        <taxon>rosids</taxon>
        <taxon>fabids</taxon>
        <taxon>Rosales</taxon>
        <taxon>Rosaceae</taxon>
        <taxon>Amygdaloideae</taxon>
        <taxon>Maleae</taxon>
        <taxon>Pyrus</taxon>
    </lineage>
</organism>
<keyword evidence="3" id="KW-1185">Reference proteome</keyword>
<reference evidence="2 3" key="3">
    <citation type="submission" date="2019-11" db="EMBL/GenBank/DDBJ databases">
        <title>A de novo genome assembly of a pear dwarfing rootstock.</title>
        <authorList>
            <person name="Wang F."/>
            <person name="Wang J."/>
            <person name="Li S."/>
            <person name="Zhang Y."/>
            <person name="Fang M."/>
            <person name="Ma L."/>
            <person name="Zhao Y."/>
            <person name="Jiang S."/>
        </authorList>
    </citation>
    <scope>NUCLEOTIDE SEQUENCE [LARGE SCALE GENOMIC DNA]</scope>
    <source>
        <strain evidence="2">S2</strain>
        <tissue evidence="2">Leaf</tissue>
    </source>
</reference>
<evidence type="ECO:0000256" key="1">
    <source>
        <dbReference type="SAM" id="MobiDB-lite"/>
    </source>
</evidence>
<accession>A0A5N5HXJ8</accession>
<dbReference type="EMBL" id="SMOL01000120">
    <property type="protein sequence ID" value="KAB2632288.1"/>
    <property type="molecule type" value="Genomic_DNA"/>
</dbReference>
<protein>
    <submittedName>
        <fullName evidence="2">Uncharacterized protein</fullName>
    </submittedName>
</protein>
<reference evidence="2 3" key="1">
    <citation type="submission" date="2019-09" db="EMBL/GenBank/DDBJ databases">
        <authorList>
            <person name="Ou C."/>
        </authorList>
    </citation>
    <scope>NUCLEOTIDE SEQUENCE [LARGE SCALE GENOMIC DNA]</scope>
    <source>
        <strain evidence="2">S2</strain>
        <tissue evidence="2">Leaf</tissue>
    </source>
</reference>
<feature type="compositionally biased region" description="Basic and acidic residues" evidence="1">
    <location>
        <begin position="1"/>
        <end position="15"/>
    </location>
</feature>
<feature type="region of interest" description="Disordered" evidence="1">
    <location>
        <begin position="1"/>
        <end position="34"/>
    </location>
</feature>
<dbReference type="AlphaFoldDB" id="A0A5N5HXJ8"/>
<evidence type="ECO:0000313" key="2">
    <source>
        <dbReference type="EMBL" id="KAB2632288.1"/>
    </source>
</evidence>
<name>A0A5N5HXJ8_9ROSA</name>